<dbReference type="PANTHER" id="PTHR41800">
    <property type="entry name" value="EXPRESSED PROTEIN"/>
    <property type="match status" value="1"/>
</dbReference>
<reference evidence="3" key="1">
    <citation type="journal article" date="2020" name="Stud. Mycol.">
        <title>101 Dothideomycetes genomes: a test case for predicting lifestyles and emergence of pathogens.</title>
        <authorList>
            <person name="Haridas S."/>
            <person name="Albert R."/>
            <person name="Binder M."/>
            <person name="Bloem J."/>
            <person name="Labutti K."/>
            <person name="Salamov A."/>
            <person name="Andreopoulos B."/>
            <person name="Baker S."/>
            <person name="Barry K."/>
            <person name="Bills G."/>
            <person name="Bluhm B."/>
            <person name="Cannon C."/>
            <person name="Castanera R."/>
            <person name="Culley D."/>
            <person name="Daum C."/>
            <person name="Ezra D."/>
            <person name="Gonzalez J."/>
            <person name="Henrissat B."/>
            <person name="Kuo A."/>
            <person name="Liang C."/>
            <person name="Lipzen A."/>
            <person name="Lutzoni F."/>
            <person name="Magnuson J."/>
            <person name="Mondo S."/>
            <person name="Nolan M."/>
            <person name="Ohm R."/>
            <person name="Pangilinan J."/>
            <person name="Park H.-J."/>
            <person name="Ramirez L."/>
            <person name="Alfaro M."/>
            <person name="Sun H."/>
            <person name="Tritt A."/>
            <person name="Yoshinaga Y."/>
            <person name="Zwiers L.-H."/>
            <person name="Turgeon B."/>
            <person name="Goodwin S."/>
            <person name="Spatafora J."/>
            <person name="Crous P."/>
            <person name="Grigoriev I."/>
        </authorList>
    </citation>
    <scope>NUCLEOTIDE SEQUENCE</scope>
    <source>
        <strain evidence="3">CBS 115976</strain>
    </source>
</reference>
<evidence type="ECO:0000256" key="1">
    <source>
        <dbReference type="SAM" id="MobiDB-lite"/>
    </source>
</evidence>
<dbReference type="Proteomes" id="UP000799302">
    <property type="component" value="Unassembled WGS sequence"/>
</dbReference>
<accession>A0A6A6TV76</accession>
<feature type="transmembrane region" description="Helical" evidence="2">
    <location>
        <begin position="6"/>
        <end position="25"/>
    </location>
</feature>
<dbReference type="OrthoDB" id="2559326at2759"/>
<feature type="compositionally biased region" description="Basic and acidic residues" evidence="1">
    <location>
        <begin position="86"/>
        <end position="104"/>
    </location>
</feature>
<keyword evidence="2" id="KW-0812">Transmembrane</keyword>
<dbReference type="Pfam" id="PF15932">
    <property type="entry name" value="DUF4748"/>
    <property type="match status" value="1"/>
</dbReference>
<evidence type="ECO:0000256" key="2">
    <source>
        <dbReference type="SAM" id="Phobius"/>
    </source>
</evidence>
<organism evidence="3 4">
    <name type="scientific">Microthyrium microscopicum</name>
    <dbReference type="NCBI Taxonomy" id="703497"/>
    <lineage>
        <taxon>Eukaryota</taxon>
        <taxon>Fungi</taxon>
        <taxon>Dikarya</taxon>
        <taxon>Ascomycota</taxon>
        <taxon>Pezizomycotina</taxon>
        <taxon>Dothideomycetes</taxon>
        <taxon>Dothideomycetes incertae sedis</taxon>
        <taxon>Microthyriales</taxon>
        <taxon>Microthyriaceae</taxon>
        <taxon>Microthyrium</taxon>
    </lineage>
</organism>
<dbReference type="InterPro" id="IPR031833">
    <property type="entry name" value="DUF4748"/>
</dbReference>
<dbReference type="AlphaFoldDB" id="A0A6A6TV76"/>
<evidence type="ECO:0000313" key="4">
    <source>
        <dbReference type="Proteomes" id="UP000799302"/>
    </source>
</evidence>
<gene>
    <name evidence="3" type="ORF">BT63DRAFT_460755</name>
</gene>
<keyword evidence="2" id="KW-0472">Membrane</keyword>
<keyword evidence="4" id="KW-1185">Reference proteome</keyword>
<dbReference type="PANTHER" id="PTHR41800:SF1">
    <property type="entry name" value="EXPRESSED PROTEIN"/>
    <property type="match status" value="1"/>
</dbReference>
<sequence length="121" mass="13450">MNTIRSVYYGWATLIGAGGFAYWLAKRSINADRAQKALDDIEWRKGQAKLRESEAQFRQYAADKHIDVDPSGGGGPSREAAGDPAPTRHEPATEGQRTLEKSKYEATQVWRSPKGDRLGRT</sequence>
<feature type="region of interest" description="Disordered" evidence="1">
    <location>
        <begin position="64"/>
        <end position="121"/>
    </location>
</feature>
<keyword evidence="2" id="KW-1133">Transmembrane helix</keyword>
<protein>
    <submittedName>
        <fullName evidence="3">Uncharacterized protein</fullName>
    </submittedName>
</protein>
<dbReference type="EMBL" id="MU004244">
    <property type="protein sequence ID" value="KAF2663640.1"/>
    <property type="molecule type" value="Genomic_DNA"/>
</dbReference>
<evidence type="ECO:0000313" key="3">
    <source>
        <dbReference type="EMBL" id="KAF2663640.1"/>
    </source>
</evidence>
<proteinExistence type="predicted"/>
<name>A0A6A6TV76_9PEZI</name>